<feature type="transmembrane region" description="Helical" evidence="1">
    <location>
        <begin position="37"/>
        <end position="57"/>
    </location>
</feature>
<keyword evidence="1" id="KW-0472">Membrane</keyword>
<organism evidence="2 3">
    <name type="scientific">Christensenella minuta</name>
    <dbReference type="NCBI Taxonomy" id="626937"/>
    <lineage>
        <taxon>Bacteria</taxon>
        <taxon>Bacillati</taxon>
        <taxon>Bacillota</taxon>
        <taxon>Clostridia</taxon>
        <taxon>Christensenellales</taxon>
        <taxon>Christensenellaceae</taxon>
        <taxon>Christensenella</taxon>
    </lineage>
</organism>
<gene>
    <name evidence="2" type="ORF">HMPREF3293_00847</name>
</gene>
<dbReference type="KEGG" id="cmiu:B1H56_01255"/>
<comment type="caution">
    <text evidence="2">The sequence shown here is derived from an EMBL/GenBank/DDBJ whole genome shotgun (WGS) entry which is preliminary data.</text>
</comment>
<evidence type="ECO:0000313" key="2">
    <source>
        <dbReference type="EMBL" id="KXK66111.1"/>
    </source>
</evidence>
<feature type="transmembrane region" description="Helical" evidence="1">
    <location>
        <begin position="126"/>
        <end position="146"/>
    </location>
</feature>
<dbReference type="PANTHER" id="PTHR34989:SF1">
    <property type="entry name" value="PROTEIN HDED"/>
    <property type="match status" value="1"/>
</dbReference>
<keyword evidence="1" id="KW-1133">Transmembrane helix</keyword>
<evidence type="ECO:0000256" key="1">
    <source>
        <dbReference type="SAM" id="Phobius"/>
    </source>
</evidence>
<dbReference type="InterPro" id="IPR052712">
    <property type="entry name" value="Acid_resist_chaperone_HdeD"/>
</dbReference>
<feature type="transmembrane region" description="Helical" evidence="1">
    <location>
        <begin position="69"/>
        <end position="89"/>
    </location>
</feature>
<dbReference type="AlphaFoldDB" id="A0A136Q614"/>
<keyword evidence="3" id="KW-1185">Reference proteome</keyword>
<dbReference type="InterPro" id="IPR005325">
    <property type="entry name" value="DUF308_memb"/>
</dbReference>
<evidence type="ECO:0000313" key="3">
    <source>
        <dbReference type="Proteomes" id="UP000070366"/>
    </source>
</evidence>
<dbReference type="EMBL" id="LSZW01000047">
    <property type="protein sequence ID" value="KXK66111.1"/>
    <property type="molecule type" value="Genomic_DNA"/>
</dbReference>
<dbReference type="OrthoDB" id="9993101at2"/>
<dbReference type="PANTHER" id="PTHR34989">
    <property type="entry name" value="PROTEIN HDED"/>
    <property type="match status" value="1"/>
</dbReference>
<evidence type="ECO:0008006" key="4">
    <source>
        <dbReference type="Google" id="ProtNLM"/>
    </source>
</evidence>
<dbReference type="Proteomes" id="UP000070366">
    <property type="component" value="Unassembled WGS sequence"/>
</dbReference>
<feature type="transmembrane region" description="Helical" evidence="1">
    <location>
        <begin position="152"/>
        <end position="170"/>
    </location>
</feature>
<reference evidence="2 3" key="1">
    <citation type="submission" date="2016-02" db="EMBL/GenBank/DDBJ databases">
        <authorList>
            <person name="Wen L."/>
            <person name="He K."/>
            <person name="Yang H."/>
        </authorList>
    </citation>
    <scope>NUCLEOTIDE SEQUENCE [LARGE SCALE GENOMIC DNA]</scope>
    <source>
        <strain evidence="2 3">DSM 22607</strain>
    </source>
</reference>
<accession>A0A136Q614</accession>
<feature type="transmembrane region" description="Helical" evidence="1">
    <location>
        <begin position="12"/>
        <end position="31"/>
    </location>
</feature>
<proteinExistence type="predicted"/>
<dbReference type="STRING" id="626937.HMPREF3293_00847"/>
<protein>
    <recommendedName>
        <fullName evidence="4">Acid-resistance membrane protein</fullName>
    </recommendedName>
</protein>
<name>A0A136Q614_9FIRM</name>
<sequence>MKMEDFKMKQNNILNLIMGIILFIIGIALLANPVGGMEVIILILGIIMIAYGVITIISNYSKRTENAGVFGAYTIPVIVAILGILLIVFRGPTAGIVLPLIIGIWMIVNGVISLTTAPNSSLASKILSIITIILGVIVLICMAAGANFLGTLLGIFLIVFGIITIVQWFSGKK</sequence>
<keyword evidence="1" id="KW-0812">Transmembrane</keyword>
<dbReference type="Pfam" id="PF03729">
    <property type="entry name" value="DUF308"/>
    <property type="match status" value="2"/>
</dbReference>
<dbReference type="GO" id="GO:0005886">
    <property type="term" value="C:plasma membrane"/>
    <property type="evidence" value="ECO:0007669"/>
    <property type="project" value="TreeGrafter"/>
</dbReference>
<feature type="transmembrane region" description="Helical" evidence="1">
    <location>
        <begin position="95"/>
        <end position="114"/>
    </location>
</feature>